<keyword evidence="1" id="KW-0833">Ubl conjugation pathway</keyword>
<protein>
    <submittedName>
        <fullName evidence="4">45114_t:CDS:1</fullName>
    </submittedName>
</protein>
<dbReference type="SMART" id="SM00061">
    <property type="entry name" value="MATH"/>
    <property type="match status" value="1"/>
</dbReference>
<dbReference type="InterPro" id="IPR008974">
    <property type="entry name" value="TRAF-like"/>
</dbReference>
<sequence length="495" mass="57945">MPDLGYEIEDFQYYTWRITGWSDLAKKTTSPEFEAGGWKWRILFFPFGIKDSDTVSIYLDFVDPKVAPAGWHSYVQFALLLWNPEDPTSYVSNNAHHRFTVEKSDCGFTRFYNLRKLFAPFESRTRPLIENDACNITVFVRIINDPTGFLWQDFTNNEIKANERHLYLSTKIVTPDIFARHQGFDLANFNDQQYPLSDVTRFMILKDETHVNFKNLVVKHFGYPAEQIRFWVLVNRQNKTVRPGTPIINKFLGMTMEEIHTKMVSRKDELKLFLEIWFPQVGNDSPHILVFIKFFNSDTQSLEGLCHLYVRKSDKVGNIISFLCEKKEFPPRTPLKIYEEIRPNMIIEMKPNLTFKKSEIQDGDIICFQKALTKKEVQGHTTAGRICDIPAFYESLFMRIVVHFKPIYEDREPNPKFELVLSKKYAYDDIAIRVAAHLSTDPLKLRFTTAYSTYSSPKTVIERTTTKTLSEILESTQPKWPSILYYETLDIKVVE</sequence>
<reference evidence="4 5" key="1">
    <citation type="submission" date="2021-06" db="EMBL/GenBank/DDBJ databases">
        <authorList>
            <person name="Kallberg Y."/>
            <person name="Tangrot J."/>
            <person name="Rosling A."/>
        </authorList>
    </citation>
    <scope>NUCLEOTIDE SEQUENCE [LARGE SCALE GENOMIC DNA]</scope>
    <source>
        <strain evidence="4 5">120-4 pot B 10/14</strain>
    </source>
</reference>
<dbReference type="PANTHER" id="PTHR46236:SF35">
    <property type="entry name" value="MATH DOMAIN-CONTAINING PROTEIN"/>
    <property type="match status" value="1"/>
</dbReference>
<evidence type="ECO:0000313" key="5">
    <source>
        <dbReference type="Proteomes" id="UP000789901"/>
    </source>
</evidence>
<comment type="caution">
    <text evidence="4">The sequence shown here is derived from an EMBL/GenBank/DDBJ whole genome shotgun (WGS) entry which is preliminary data.</text>
</comment>
<keyword evidence="5" id="KW-1185">Reference proteome</keyword>
<evidence type="ECO:0000256" key="2">
    <source>
        <dbReference type="ARBA" id="ARBA00023054"/>
    </source>
</evidence>
<gene>
    <name evidence="4" type="ORF">GMARGA_LOCUS8788</name>
</gene>
<evidence type="ECO:0000256" key="1">
    <source>
        <dbReference type="ARBA" id="ARBA00022786"/>
    </source>
</evidence>
<keyword evidence="2" id="KW-0175">Coiled coil</keyword>
<dbReference type="SUPFAM" id="SSF49599">
    <property type="entry name" value="TRAF domain-like"/>
    <property type="match status" value="1"/>
</dbReference>
<accession>A0ABN7UQI2</accession>
<evidence type="ECO:0000313" key="4">
    <source>
        <dbReference type="EMBL" id="CAG8639907.1"/>
    </source>
</evidence>
<dbReference type="PROSITE" id="PS50144">
    <property type="entry name" value="MATH"/>
    <property type="match status" value="1"/>
</dbReference>
<dbReference type="Pfam" id="PF12436">
    <property type="entry name" value="USP7_ICP0_bdg"/>
    <property type="match status" value="1"/>
</dbReference>
<feature type="domain" description="MATH" evidence="3">
    <location>
        <begin position="11"/>
        <end position="140"/>
    </location>
</feature>
<dbReference type="EMBL" id="CAJVQB010004574">
    <property type="protein sequence ID" value="CAG8639907.1"/>
    <property type="molecule type" value="Genomic_DNA"/>
</dbReference>
<dbReference type="InterPro" id="IPR024729">
    <property type="entry name" value="USP7_ICP0-binding_dom"/>
</dbReference>
<organism evidence="4 5">
    <name type="scientific">Gigaspora margarita</name>
    <dbReference type="NCBI Taxonomy" id="4874"/>
    <lineage>
        <taxon>Eukaryota</taxon>
        <taxon>Fungi</taxon>
        <taxon>Fungi incertae sedis</taxon>
        <taxon>Mucoromycota</taxon>
        <taxon>Glomeromycotina</taxon>
        <taxon>Glomeromycetes</taxon>
        <taxon>Diversisporales</taxon>
        <taxon>Gigasporaceae</taxon>
        <taxon>Gigaspora</taxon>
    </lineage>
</organism>
<dbReference type="Gene3D" id="3.10.20.90">
    <property type="entry name" value="Phosphatidylinositol 3-kinase Catalytic Subunit, Chain A, domain 1"/>
    <property type="match status" value="2"/>
</dbReference>
<dbReference type="PANTHER" id="PTHR46236">
    <property type="entry name" value="TRAF-LIKE SUPERFAMILY PROTEIN"/>
    <property type="match status" value="1"/>
</dbReference>
<dbReference type="Proteomes" id="UP000789901">
    <property type="component" value="Unassembled WGS sequence"/>
</dbReference>
<dbReference type="InterPro" id="IPR050804">
    <property type="entry name" value="MCC"/>
</dbReference>
<proteinExistence type="predicted"/>
<evidence type="ECO:0000259" key="3">
    <source>
        <dbReference type="PROSITE" id="PS50144"/>
    </source>
</evidence>
<dbReference type="InterPro" id="IPR002083">
    <property type="entry name" value="MATH/TRAF_dom"/>
</dbReference>
<name>A0ABN7UQI2_GIGMA</name>
<dbReference type="Gene3D" id="2.60.210.10">
    <property type="entry name" value="Apoptosis, Tumor Necrosis Factor Receptor Associated Protein 2, Chain A"/>
    <property type="match status" value="1"/>
</dbReference>
<dbReference type="Pfam" id="PF22486">
    <property type="entry name" value="MATH_2"/>
    <property type="match status" value="1"/>
</dbReference>